<accession>A0A6A4GV45</accession>
<feature type="region of interest" description="Disordered" evidence="1">
    <location>
        <begin position="20"/>
        <end position="97"/>
    </location>
</feature>
<protein>
    <submittedName>
        <fullName evidence="2">Uncharacterized protein</fullName>
    </submittedName>
</protein>
<dbReference type="Proteomes" id="UP000799118">
    <property type="component" value="Unassembled WGS sequence"/>
</dbReference>
<feature type="compositionally biased region" description="Low complexity" evidence="1">
    <location>
        <begin position="34"/>
        <end position="56"/>
    </location>
</feature>
<sequence>MSIPKSSNITNDIMCMTSQTIQPQSEHSKHLHRSTNSVSSINSDSKNHNNNNSNNHLHLHSDMNNINRTRTLDGGGSSSYSDPASANHHHHHHHYCHNHNYPNNKAGGDLFLKTKFDDSYDCVVYNVPQTSPTLVSPVLTYSLRGFGVTLSPSTPYVGFGAAPEAALNGHEKFQG</sequence>
<dbReference type="EMBL" id="ML769718">
    <property type="protein sequence ID" value="KAE9388947.1"/>
    <property type="molecule type" value="Genomic_DNA"/>
</dbReference>
<dbReference type="AlphaFoldDB" id="A0A6A4GV45"/>
<name>A0A6A4GV45_9AGAR</name>
<feature type="compositionally biased region" description="Basic residues" evidence="1">
    <location>
        <begin position="87"/>
        <end position="97"/>
    </location>
</feature>
<evidence type="ECO:0000313" key="2">
    <source>
        <dbReference type="EMBL" id="KAE9388947.1"/>
    </source>
</evidence>
<evidence type="ECO:0000256" key="1">
    <source>
        <dbReference type="SAM" id="MobiDB-lite"/>
    </source>
</evidence>
<dbReference type="OrthoDB" id="271725at2759"/>
<proteinExistence type="predicted"/>
<reference evidence="2" key="1">
    <citation type="journal article" date="2019" name="Environ. Microbiol.">
        <title>Fungal ecological strategies reflected in gene transcription - a case study of two litter decomposers.</title>
        <authorList>
            <person name="Barbi F."/>
            <person name="Kohler A."/>
            <person name="Barry K."/>
            <person name="Baskaran P."/>
            <person name="Daum C."/>
            <person name="Fauchery L."/>
            <person name="Ihrmark K."/>
            <person name="Kuo A."/>
            <person name="LaButti K."/>
            <person name="Lipzen A."/>
            <person name="Morin E."/>
            <person name="Grigoriev I.V."/>
            <person name="Henrissat B."/>
            <person name="Lindahl B."/>
            <person name="Martin F."/>
        </authorList>
    </citation>
    <scope>NUCLEOTIDE SEQUENCE</scope>
    <source>
        <strain evidence="2">JB14</strain>
    </source>
</reference>
<evidence type="ECO:0000313" key="3">
    <source>
        <dbReference type="Proteomes" id="UP000799118"/>
    </source>
</evidence>
<gene>
    <name evidence="2" type="ORF">BT96DRAFT_1003711</name>
</gene>
<keyword evidence="3" id="KW-1185">Reference proteome</keyword>
<organism evidence="2 3">
    <name type="scientific">Gymnopus androsaceus JB14</name>
    <dbReference type="NCBI Taxonomy" id="1447944"/>
    <lineage>
        <taxon>Eukaryota</taxon>
        <taxon>Fungi</taxon>
        <taxon>Dikarya</taxon>
        <taxon>Basidiomycota</taxon>
        <taxon>Agaricomycotina</taxon>
        <taxon>Agaricomycetes</taxon>
        <taxon>Agaricomycetidae</taxon>
        <taxon>Agaricales</taxon>
        <taxon>Marasmiineae</taxon>
        <taxon>Omphalotaceae</taxon>
        <taxon>Gymnopus</taxon>
    </lineage>
</organism>